<gene>
    <name evidence="1" type="ORF">CCO02nite_06990</name>
</gene>
<dbReference type="OrthoDB" id="9146026at2"/>
<protein>
    <submittedName>
        <fullName evidence="1">Uncharacterized protein</fullName>
    </submittedName>
</protein>
<evidence type="ECO:0000313" key="1">
    <source>
        <dbReference type="EMBL" id="GEL94041.1"/>
    </source>
</evidence>
<name>A0A511J7S1_9CELL</name>
<comment type="caution">
    <text evidence="1">The sequence shown here is derived from an EMBL/GenBank/DDBJ whole genome shotgun (WGS) entry which is preliminary data.</text>
</comment>
<accession>A0A511J7S1</accession>
<dbReference type="AlphaFoldDB" id="A0A511J7S1"/>
<proteinExistence type="predicted"/>
<sequence length="668" mass="70419">MNDRIVTALLAAERSGHPASPSALGSVEDAGPILATLADDPLAPLAARALIVASDADPDAWRGPVRAFAAGLARQTSVLALQESVDALLGGSAAADAGPALHTAMLTGLDDAVGTTPSLAAARLEAAARVALAKLARPYLVLDRLAAPPEEFAEDYLDPLPRLVGIALEMWGSDDEVAQPLIDVLAALTDTPVEGDALHELACRQMRRALSVPDMSAATEGLARAAAMFAQAQEVDEGRDDSAAYQLACEAVIAFARADWTGVATSTEALTNVLSRRGAWHLGAHLPAWRAGARDAETAWLAFVLDLRQAADRLREDSWLDARAAAGQLAAVYEAERVIDPAPGLLAAIRPTIAATVAGNAVLLGQLERMVDHDLAGGKAVLPPAAAAVLAAAKAARARSTADPTSPPTDRDAALGRILRLAPSLLAFGDDICQHLAAMLDDDALRDAEGVAAPLRRRQPPHSTLKRMRDSIVTSLEINPRFTGETRAAVIALLERTLTFLLDRYDRGGPLMKGMKNIISVPAKGASLPVEADLQWEFYIWLAGPWEFAGRVHAEVSDIATGRADVTIRFGDVELVTEVKRELADSTPRALERSYLGQAAAYSGSGEPFSQLLVLDLTDHSAGVRTLPDLAWVAEHRADPEASPQHTVVAVVVGNRPTPRNVKGTTAI</sequence>
<evidence type="ECO:0000313" key="2">
    <source>
        <dbReference type="Proteomes" id="UP000321720"/>
    </source>
</evidence>
<dbReference type="Proteomes" id="UP000321720">
    <property type="component" value="Unassembled WGS sequence"/>
</dbReference>
<organism evidence="1 2">
    <name type="scientific">Cellulomonas composti</name>
    <dbReference type="NCBI Taxonomy" id="266130"/>
    <lineage>
        <taxon>Bacteria</taxon>
        <taxon>Bacillati</taxon>
        <taxon>Actinomycetota</taxon>
        <taxon>Actinomycetes</taxon>
        <taxon>Micrococcales</taxon>
        <taxon>Cellulomonadaceae</taxon>
        <taxon>Cellulomonas</taxon>
    </lineage>
</organism>
<keyword evidence="2" id="KW-1185">Reference proteome</keyword>
<dbReference type="RefSeq" id="WP_146841650.1">
    <property type="nucleotide sequence ID" value="NZ_BJWG01000002.1"/>
</dbReference>
<reference evidence="1 2" key="1">
    <citation type="submission" date="2019-07" db="EMBL/GenBank/DDBJ databases">
        <title>Whole genome shotgun sequence of Cellulomonas composti NBRC 100758.</title>
        <authorList>
            <person name="Hosoyama A."/>
            <person name="Uohara A."/>
            <person name="Ohji S."/>
            <person name="Ichikawa N."/>
        </authorList>
    </citation>
    <scope>NUCLEOTIDE SEQUENCE [LARGE SCALE GENOMIC DNA]</scope>
    <source>
        <strain evidence="1 2">NBRC 100758</strain>
    </source>
</reference>
<dbReference type="EMBL" id="BJWG01000002">
    <property type="protein sequence ID" value="GEL94041.1"/>
    <property type="molecule type" value="Genomic_DNA"/>
</dbReference>